<dbReference type="PANTHER" id="PTHR31268:SF32">
    <property type="entry name" value="GALACTINOL--SUCROSE GALACTOSYLTRANSFERASE 2-RELATED"/>
    <property type="match status" value="1"/>
</dbReference>
<dbReference type="SUPFAM" id="SSF51445">
    <property type="entry name" value="(Trans)glycosidases"/>
    <property type="match status" value="1"/>
</dbReference>
<dbReference type="EMBL" id="FRCZ01000009">
    <property type="protein sequence ID" value="SHN34949.1"/>
    <property type="molecule type" value="Genomic_DNA"/>
</dbReference>
<dbReference type="Proteomes" id="UP000184184">
    <property type="component" value="Unassembled WGS sequence"/>
</dbReference>
<dbReference type="PANTHER" id="PTHR31268">
    <property type="match status" value="1"/>
</dbReference>
<dbReference type="STRING" id="1027249.SAMN05216179_3562"/>
<keyword evidence="1" id="KW-0119">Carbohydrate metabolism</keyword>
<gene>
    <name evidence="2" type="ORF">SAMN05216179_3562</name>
</gene>
<dbReference type="InterPro" id="IPR017853">
    <property type="entry name" value="GH"/>
</dbReference>
<dbReference type="InterPro" id="IPR008811">
    <property type="entry name" value="Glycosyl_hydrolases_36"/>
</dbReference>
<organism evidence="2 3">
    <name type="scientific">Gracilibacillus kekensis</name>
    <dbReference type="NCBI Taxonomy" id="1027249"/>
    <lineage>
        <taxon>Bacteria</taxon>
        <taxon>Bacillati</taxon>
        <taxon>Bacillota</taxon>
        <taxon>Bacilli</taxon>
        <taxon>Bacillales</taxon>
        <taxon>Bacillaceae</taxon>
        <taxon>Gracilibacillus</taxon>
    </lineage>
</organism>
<evidence type="ECO:0000313" key="3">
    <source>
        <dbReference type="Proteomes" id="UP000184184"/>
    </source>
</evidence>
<dbReference type="OrthoDB" id="9758822at2"/>
<protein>
    <submittedName>
        <fullName evidence="2">Raffinose synthase or seed imbibition protein Sip1</fullName>
    </submittedName>
</protein>
<proteinExistence type="predicted"/>
<sequence length="713" mass="81519">MYRVKAKNDAIILMHDEMPIMQEIAPYILLDDGQEIQGYLKNLECKKEEKDFEEFYAYKILFSTYDENIHLTLDMNVYGDKLFTIVSGTLPINSFENTKTFRSESSIELRIKSLNVNGGFLGNYLFSKWWTRPQFGKNISELKPQTQSLIWKENDLYYHLLPLSDDNFKTMLRGNDDGLVISISPHSSGFTTISSKAFILGNSRDPFELTKVTTDTGFDVLNSGGVPGNQRKYPEIFEYLGWCTWDAFYHNVNSEKILNKAKEFKEKNLPVKWLMIDDGWSETKDEKLLSLKEDKTKFPEGLKGTINLLKNNFGFSMVGVWHAYTGYWQGIHPESILLNTLKDSLYKTASGRIFPSPDGHKGFLFWNEWHNYLKKQGVDFVKVDNQSALIDFVKFQIPIGKAAKNSHASLEASVGLHFNSTIINCMGMSAEQLWHRPMTALSRNSDDFYPNKEQNFKEHALQNAYNSFYHRNFIWGDWDMWWTKHEDALNNGILRAVSGGPLYMSDRLGETEPEQLWPLILSNGIVLRCDQGGVPTEDCLLKNPHEDSIPLKVWNTSGNSAVIAAFNINLKGQEVECEIGSKDIPTLEGNRFILYDHLEKKTYLLDQHSTFSFSLRDNEVKLFILVPIENEFASVGLLNKYISPATLKNQFDYGEKKIIILKGGDGVYGFYSTTKPKEVLADGKSVPISQQEALYTVKIEPSESEVLLEILLD</sequence>
<evidence type="ECO:0000313" key="2">
    <source>
        <dbReference type="EMBL" id="SHN34949.1"/>
    </source>
</evidence>
<reference evidence="2 3" key="1">
    <citation type="submission" date="2016-11" db="EMBL/GenBank/DDBJ databases">
        <authorList>
            <person name="Jaros S."/>
            <person name="Januszkiewicz K."/>
            <person name="Wedrychowicz H."/>
        </authorList>
    </citation>
    <scope>NUCLEOTIDE SEQUENCE [LARGE SCALE GENOMIC DNA]</scope>
    <source>
        <strain evidence="2 3">CGMCC 1.10681</strain>
    </source>
</reference>
<dbReference type="InterPro" id="IPR013785">
    <property type="entry name" value="Aldolase_TIM"/>
</dbReference>
<accession>A0A1M7QT42</accession>
<evidence type="ECO:0000256" key="1">
    <source>
        <dbReference type="ARBA" id="ARBA00023277"/>
    </source>
</evidence>
<dbReference type="Gene3D" id="3.20.20.70">
    <property type="entry name" value="Aldolase class I"/>
    <property type="match status" value="1"/>
</dbReference>
<dbReference type="Pfam" id="PF05691">
    <property type="entry name" value="Raffinose_syn"/>
    <property type="match status" value="2"/>
</dbReference>
<keyword evidence="3" id="KW-1185">Reference proteome</keyword>
<dbReference type="AlphaFoldDB" id="A0A1M7QT42"/>
<name>A0A1M7QT42_9BACI</name>